<feature type="transmembrane region" description="Helical" evidence="1">
    <location>
        <begin position="90"/>
        <end position="106"/>
    </location>
</feature>
<dbReference type="InterPro" id="IPR052529">
    <property type="entry name" value="Bact_Transport_Assoc"/>
</dbReference>
<dbReference type="RefSeq" id="WP_303907905.1">
    <property type="nucleotide sequence ID" value="NZ_DYXC01000142.1"/>
</dbReference>
<name>A0A921FPJ5_9MICC</name>
<feature type="transmembrane region" description="Helical" evidence="1">
    <location>
        <begin position="305"/>
        <end position="322"/>
    </location>
</feature>
<dbReference type="InterPro" id="IPR012429">
    <property type="entry name" value="HGSNAT_cat"/>
</dbReference>
<evidence type="ECO:0000259" key="2">
    <source>
        <dbReference type="Pfam" id="PF07786"/>
    </source>
</evidence>
<evidence type="ECO:0000313" key="4">
    <source>
        <dbReference type="Proteomes" id="UP000703315"/>
    </source>
</evidence>
<keyword evidence="1" id="KW-1133">Transmembrane helix</keyword>
<evidence type="ECO:0000256" key="1">
    <source>
        <dbReference type="SAM" id="Phobius"/>
    </source>
</evidence>
<dbReference type="PANTHER" id="PTHR30590:SF3">
    <property type="entry name" value="HYPOTHETICAL MEMBRANE SPANNING PROTEIN"/>
    <property type="match status" value="1"/>
</dbReference>
<reference evidence="3" key="2">
    <citation type="submission" date="2021-09" db="EMBL/GenBank/DDBJ databases">
        <authorList>
            <person name="Gilroy R."/>
        </authorList>
    </citation>
    <scope>NUCLEOTIDE SEQUENCE</scope>
    <source>
        <strain evidence="3">ChiHjej13B12-14962</strain>
    </source>
</reference>
<reference evidence="3" key="1">
    <citation type="journal article" date="2021" name="PeerJ">
        <title>Extensive microbial diversity within the chicken gut microbiome revealed by metagenomics and culture.</title>
        <authorList>
            <person name="Gilroy R."/>
            <person name="Ravi A."/>
            <person name="Getino M."/>
            <person name="Pursley I."/>
            <person name="Horton D.L."/>
            <person name="Alikhan N.F."/>
            <person name="Baker D."/>
            <person name="Gharbi K."/>
            <person name="Hall N."/>
            <person name="Watson M."/>
            <person name="Adriaenssens E.M."/>
            <person name="Foster-Nyarko E."/>
            <person name="Jarju S."/>
            <person name="Secka A."/>
            <person name="Antonio M."/>
            <person name="Oren A."/>
            <person name="Chaudhuri R.R."/>
            <person name="La Ragione R."/>
            <person name="Hildebrand F."/>
            <person name="Pallen M.J."/>
        </authorList>
    </citation>
    <scope>NUCLEOTIDE SEQUENCE</scope>
    <source>
        <strain evidence="3">ChiHjej13B12-14962</strain>
    </source>
</reference>
<dbReference type="Proteomes" id="UP000703315">
    <property type="component" value="Unassembled WGS sequence"/>
</dbReference>
<comment type="caution">
    <text evidence="3">The sequence shown here is derived from an EMBL/GenBank/DDBJ whole genome shotgun (WGS) entry which is preliminary data.</text>
</comment>
<feature type="domain" description="Heparan-alpha-glucosaminide N-acetyltransferase catalytic" evidence="2">
    <location>
        <begin position="17"/>
        <end position="224"/>
    </location>
</feature>
<dbReference type="EMBL" id="DYXC01000142">
    <property type="protein sequence ID" value="HJF15565.1"/>
    <property type="molecule type" value="Genomic_DNA"/>
</dbReference>
<sequence length="417" mass="44892">MSRLTKPGTSRKTTSGRITGLDTARGVAILGMIATHIFPLIYLDASEMNASPTWAGWAFTGVSSALFVVLAGVGLSILTAHTTYVGATRLQLTVRALVLMLIGLLLGLVESYVAIILVHYGVMFLLAMWFITLSRKALTITAVTWLVVSPLIHGVFTRFMQLQAGGTVTYAEQWRLWTSPTPVDVVTQPFLTLWDLLFTGYYPVISFFGYVLVGMAIGRYDLAKKFTALLLFIVGAVTYVVCRGVSAWLLTDDAYVAQIAHATGVATDEVSVYAATGSVMDTSLLMGAPEWFGLAVPHSGAPLDMYSTAGAAVAAIGFFVLLSRSRIISKILFPLTATGTIALTAYSLHIILRGLWPSNWAEPLAVGDPAWADVWVMLLVHWGIVIALGVVLKLFGVRGPLESLLRRVSNSVGRSSS</sequence>
<dbReference type="AlphaFoldDB" id="A0A921FPJ5"/>
<evidence type="ECO:0000313" key="3">
    <source>
        <dbReference type="EMBL" id="HJF15565.1"/>
    </source>
</evidence>
<dbReference type="PANTHER" id="PTHR30590">
    <property type="entry name" value="INNER MEMBRANE PROTEIN"/>
    <property type="match status" value="1"/>
</dbReference>
<dbReference type="Pfam" id="PF07786">
    <property type="entry name" value="HGSNAT_cat"/>
    <property type="match status" value="1"/>
</dbReference>
<feature type="transmembrane region" description="Helical" evidence="1">
    <location>
        <begin position="21"/>
        <end position="42"/>
    </location>
</feature>
<feature type="transmembrane region" description="Helical" evidence="1">
    <location>
        <begin position="331"/>
        <end position="352"/>
    </location>
</feature>
<feature type="transmembrane region" description="Helical" evidence="1">
    <location>
        <begin position="112"/>
        <end position="131"/>
    </location>
</feature>
<protein>
    <submittedName>
        <fullName evidence="3">DUF1624 domain-containing protein</fullName>
    </submittedName>
</protein>
<feature type="transmembrane region" description="Helical" evidence="1">
    <location>
        <begin position="54"/>
        <end position="78"/>
    </location>
</feature>
<keyword evidence="1" id="KW-0812">Transmembrane</keyword>
<feature type="transmembrane region" description="Helical" evidence="1">
    <location>
        <begin position="138"/>
        <end position="156"/>
    </location>
</feature>
<gene>
    <name evidence="3" type="ORF">K8V32_12345</name>
</gene>
<accession>A0A921FPJ5</accession>
<keyword evidence="1" id="KW-0472">Membrane</keyword>
<feature type="transmembrane region" description="Helical" evidence="1">
    <location>
        <begin position="200"/>
        <end position="217"/>
    </location>
</feature>
<proteinExistence type="predicted"/>
<organism evidence="3 4">
    <name type="scientific">Enteractinococcus helveticum</name>
    <dbReference type="NCBI Taxonomy" id="1837282"/>
    <lineage>
        <taxon>Bacteria</taxon>
        <taxon>Bacillati</taxon>
        <taxon>Actinomycetota</taxon>
        <taxon>Actinomycetes</taxon>
        <taxon>Micrococcales</taxon>
        <taxon>Micrococcaceae</taxon>
    </lineage>
</organism>
<feature type="transmembrane region" description="Helical" evidence="1">
    <location>
        <begin position="372"/>
        <end position="397"/>
    </location>
</feature>
<feature type="transmembrane region" description="Helical" evidence="1">
    <location>
        <begin position="229"/>
        <end position="250"/>
    </location>
</feature>